<reference evidence="1" key="2">
    <citation type="journal article" date="2021" name="PeerJ">
        <title>Extensive microbial diversity within the chicken gut microbiome revealed by metagenomics and culture.</title>
        <authorList>
            <person name="Gilroy R."/>
            <person name="Ravi A."/>
            <person name="Getino M."/>
            <person name="Pursley I."/>
            <person name="Horton D.L."/>
            <person name="Alikhan N.F."/>
            <person name="Baker D."/>
            <person name="Gharbi K."/>
            <person name="Hall N."/>
            <person name="Watson M."/>
            <person name="Adriaenssens E.M."/>
            <person name="Foster-Nyarko E."/>
            <person name="Jarju S."/>
            <person name="Secka A."/>
            <person name="Antonio M."/>
            <person name="Oren A."/>
            <person name="Chaudhuri R.R."/>
            <person name="La Ragione R."/>
            <person name="Hildebrand F."/>
            <person name="Pallen M.J."/>
        </authorList>
    </citation>
    <scope>NUCLEOTIDE SEQUENCE</scope>
    <source>
        <strain evidence="1">18911</strain>
    </source>
</reference>
<evidence type="ECO:0000313" key="2">
    <source>
        <dbReference type="Proteomes" id="UP000824094"/>
    </source>
</evidence>
<proteinExistence type="predicted"/>
<comment type="caution">
    <text evidence="1">The sequence shown here is derived from an EMBL/GenBank/DDBJ whole genome shotgun (WGS) entry which is preliminary data.</text>
</comment>
<protein>
    <submittedName>
        <fullName evidence="1">Uncharacterized protein</fullName>
    </submittedName>
</protein>
<reference evidence="1" key="1">
    <citation type="submission" date="2020-10" db="EMBL/GenBank/DDBJ databases">
        <authorList>
            <person name="Gilroy R."/>
        </authorList>
    </citation>
    <scope>NUCLEOTIDE SEQUENCE</scope>
    <source>
        <strain evidence="1">18911</strain>
    </source>
</reference>
<accession>A0A9D1MHY5</accession>
<dbReference type="EMBL" id="DVNF01000152">
    <property type="protein sequence ID" value="HIU60775.1"/>
    <property type="molecule type" value="Genomic_DNA"/>
</dbReference>
<name>A0A9D1MHY5_9FIRM</name>
<organism evidence="1 2">
    <name type="scientific">Candidatus Stercoripulliclostridium merdigallinarum</name>
    <dbReference type="NCBI Taxonomy" id="2840951"/>
    <lineage>
        <taxon>Bacteria</taxon>
        <taxon>Bacillati</taxon>
        <taxon>Bacillota</taxon>
        <taxon>Clostridia</taxon>
        <taxon>Eubacteriales</taxon>
        <taxon>Candidatus Stercoripulliclostridium</taxon>
    </lineage>
</organism>
<dbReference type="AlphaFoldDB" id="A0A9D1MHY5"/>
<gene>
    <name evidence="1" type="ORF">IAB05_05235</name>
</gene>
<evidence type="ECO:0000313" key="1">
    <source>
        <dbReference type="EMBL" id="HIU60775.1"/>
    </source>
</evidence>
<dbReference type="Proteomes" id="UP000824094">
    <property type="component" value="Unassembled WGS sequence"/>
</dbReference>
<sequence>MAISREERKLQRQRRRYVRERRRLNKEYFRGRVRLNRHVFRHGAPPAGSVIYDPYQDMSMANGIFENGKQKNGLTVIKPVFGGYEEIGTGAYNTDIPDFYLIGLAGRPYEPVFPTNQAKKYMIECFRRALPLFPVEIQSYSILNNSAYCVIASFDQTRVSAQRFLSLVIRSYVDYYNKKFDHTGSPFMGRPTIKKLGSCNDIADKIMLVQRQPMVRGIHGTYPFCSLGEGENGITSRTAFQNRFGAEGQKEMKEAGSEEYGRLHAIDLSTRLFGYRAGLNRVIEEVLIDFGCFTKRAIPHDLMPKIIAEIVERTRAPYKKVIKKLGAGWNLQYELLIATIAEMIIGDRHTFDYAWRILRIELLQKRTVAIDVAILMFERLGYSIDQIFQMMGFAYAAVIGGKVEYYNDDFLVRVIKDYAAATKTPVISVINAFGIRNSLEDPDRVKQVAAYFM</sequence>